<feature type="binding site" evidence="2">
    <location>
        <position position="119"/>
    </location>
    <ligand>
        <name>Fe cation</name>
        <dbReference type="ChEBI" id="CHEBI:24875"/>
    </ligand>
</feature>
<keyword evidence="7" id="KW-1185">Reference proteome</keyword>
<dbReference type="RefSeq" id="WP_092385325.1">
    <property type="nucleotide sequence ID" value="NZ_LT629787.1"/>
</dbReference>
<dbReference type="InterPro" id="IPR012093">
    <property type="entry name" value="Pirin"/>
</dbReference>
<feature type="domain" description="Pirin N-terminal" evidence="4">
    <location>
        <begin position="36"/>
        <end position="141"/>
    </location>
</feature>
<evidence type="ECO:0000259" key="5">
    <source>
        <dbReference type="Pfam" id="PF05726"/>
    </source>
</evidence>
<dbReference type="Pfam" id="PF02678">
    <property type="entry name" value="Pirin"/>
    <property type="match status" value="1"/>
</dbReference>
<dbReference type="InterPro" id="IPR008778">
    <property type="entry name" value="Pirin_C_dom"/>
</dbReference>
<evidence type="ECO:0000259" key="4">
    <source>
        <dbReference type="Pfam" id="PF02678"/>
    </source>
</evidence>
<dbReference type="PANTHER" id="PTHR13903:SF8">
    <property type="entry name" value="PIRIN"/>
    <property type="match status" value="1"/>
</dbReference>
<proteinExistence type="inferred from homology"/>
<feature type="domain" description="Pirin C-terminal" evidence="5">
    <location>
        <begin position="194"/>
        <end position="290"/>
    </location>
</feature>
<feature type="binding site" evidence="2">
    <location>
        <position position="77"/>
    </location>
    <ligand>
        <name>Fe cation</name>
        <dbReference type="ChEBI" id="CHEBI:24875"/>
    </ligand>
</feature>
<reference evidence="7" key="1">
    <citation type="submission" date="2016-10" db="EMBL/GenBank/DDBJ databases">
        <authorList>
            <person name="Varghese N."/>
            <person name="Submissions S."/>
        </authorList>
    </citation>
    <scope>NUCLEOTIDE SEQUENCE [LARGE SCALE GENOMIC DNA]</scope>
    <source>
        <strain evidence="7">CECT 8338</strain>
    </source>
</reference>
<evidence type="ECO:0000313" key="6">
    <source>
        <dbReference type="EMBL" id="SDU03023.1"/>
    </source>
</evidence>
<evidence type="ECO:0000256" key="1">
    <source>
        <dbReference type="ARBA" id="ARBA00008416"/>
    </source>
</evidence>
<evidence type="ECO:0000256" key="2">
    <source>
        <dbReference type="PIRSR" id="PIRSR006232-1"/>
    </source>
</evidence>
<evidence type="ECO:0000313" key="7">
    <source>
        <dbReference type="Proteomes" id="UP000243924"/>
    </source>
</evidence>
<dbReference type="OrthoDB" id="9780903at2"/>
<gene>
    <name evidence="6" type="ORF">SAMN05216210_1329</name>
</gene>
<accession>A0A1H2F6Y9</accession>
<evidence type="ECO:0000256" key="3">
    <source>
        <dbReference type="RuleBase" id="RU003457"/>
    </source>
</evidence>
<dbReference type="InterPro" id="IPR014710">
    <property type="entry name" value="RmlC-like_jellyroll"/>
</dbReference>
<organism evidence="6 7">
    <name type="scientific">Halopseudomonas salegens</name>
    <dbReference type="NCBI Taxonomy" id="1434072"/>
    <lineage>
        <taxon>Bacteria</taxon>
        <taxon>Pseudomonadati</taxon>
        <taxon>Pseudomonadota</taxon>
        <taxon>Gammaproteobacteria</taxon>
        <taxon>Pseudomonadales</taxon>
        <taxon>Pseudomonadaceae</taxon>
        <taxon>Halopseudomonas</taxon>
    </lineage>
</organism>
<name>A0A1H2F6Y9_9GAMM</name>
<dbReference type="Proteomes" id="UP000243924">
    <property type="component" value="Chromosome I"/>
</dbReference>
<evidence type="ECO:0008006" key="8">
    <source>
        <dbReference type="Google" id="ProtNLM"/>
    </source>
</evidence>
<dbReference type="SUPFAM" id="SSF51182">
    <property type="entry name" value="RmlC-like cupins"/>
    <property type="match status" value="1"/>
</dbReference>
<dbReference type="CDD" id="cd02247">
    <property type="entry name" value="cupin_pirin_C"/>
    <property type="match status" value="1"/>
</dbReference>
<dbReference type="Pfam" id="PF05726">
    <property type="entry name" value="Pirin_C"/>
    <property type="match status" value="1"/>
</dbReference>
<keyword evidence="2" id="KW-0408">Iron</keyword>
<dbReference type="STRING" id="1434072.SAMN05216210_1329"/>
<feature type="binding site" evidence="2">
    <location>
        <position position="121"/>
    </location>
    <ligand>
        <name>Fe cation</name>
        <dbReference type="ChEBI" id="CHEBI:24875"/>
    </ligand>
</feature>
<protein>
    <recommendedName>
        <fullName evidence="8">Pirin</fullName>
    </recommendedName>
</protein>
<sequence length="304" mass="33227">MSNLLNGMDGHCLAEEGACSAIELVLQPRTADLGGFSVRRLLPTAKKKMVGPWIFFDEMGPARFPAGQGVNVRPHPHIGLATVTYLFAGEMLHRDSLGTQQAIRPGDINLMVAGRGIVHSERETDAVRNREHDQHGLQLWLALPAEQETIEPTFHHVGAESIPTLEINGVTVRVLMGSAYGVSSPVPVFSPTLYLEASLQTGQRLELPDADERGLYVVKGAVKLAGSVLEQGSMAILSNMQQLEIQANENTQIALIGGQPLGKRFIEWNFVASRKELIEQAKADWQSGRFAKVPADEDEYIAYP</sequence>
<keyword evidence="2" id="KW-0479">Metal-binding</keyword>
<dbReference type="GO" id="GO:0046872">
    <property type="term" value="F:metal ion binding"/>
    <property type="evidence" value="ECO:0007669"/>
    <property type="project" value="UniProtKB-KW"/>
</dbReference>
<feature type="binding site" evidence="2">
    <location>
        <position position="75"/>
    </location>
    <ligand>
        <name>Fe cation</name>
        <dbReference type="ChEBI" id="CHEBI:24875"/>
    </ligand>
</feature>
<comment type="cofactor">
    <cofactor evidence="2">
        <name>Fe cation</name>
        <dbReference type="ChEBI" id="CHEBI:24875"/>
    </cofactor>
    <text evidence="2">Binds 1 Fe cation per subunit.</text>
</comment>
<dbReference type="AlphaFoldDB" id="A0A1H2F6Y9"/>
<dbReference type="InterPro" id="IPR011051">
    <property type="entry name" value="RmlC_Cupin_sf"/>
</dbReference>
<dbReference type="EMBL" id="LT629787">
    <property type="protein sequence ID" value="SDU03023.1"/>
    <property type="molecule type" value="Genomic_DNA"/>
</dbReference>
<dbReference type="InterPro" id="IPR003829">
    <property type="entry name" value="Pirin_N_dom"/>
</dbReference>
<comment type="similarity">
    <text evidence="1 3">Belongs to the pirin family.</text>
</comment>
<dbReference type="PANTHER" id="PTHR13903">
    <property type="entry name" value="PIRIN-RELATED"/>
    <property type="match status" value="1"/>
</dbReference>
<dbReference type="PIRSF" id="PIRSF006232">
    <property type="entry name" value="Pirin"/>
    <property type="match status" value="1"/>
</dbReference>
<dbReference type="CDD" id="cd02909">
    <property type="entry name" value="cupin_pirin_N"/>
    <property type="match status" value="1"/>
</dbReference>
<dbReference type="Gene3D" id="2.60.120.10">
    <property type="entry name" value="Jelly Rolls"/>
    <property type="match status" value="2"/>
</dbReference>